<dbReference type="Proteomes" id="UP000292702">
    <property type="component" value="Unassembled WGS sequence"/>
</dbReference>
<evidence type="ECO:0000313" key="1">
    <source>
        <dbReference type="EMBL" id="TCD70294.1"/>
    </source>
</evidence>
<dbReference type="EMBL" id="RWJN01000023">
    <property type="protein sequence ID" value="TCD70294.1"/>
    <property type="molecule type" value="Genomic_DNA"/>
</dbReference>
<reference evidence="1 2" key="1">
    <citation type="submission" date="2018-11" db="EMBL/GenBank/DDBJ databases">
        <title>Genome assembly of Steccherinum ochraceum LE-BIN_3174, the white-rot fungus of the Steccherinaceae family (The Residual Polyporoid clade, Polyporales, Basidiomycota).</title>
        <authorList>
            <person name="Fedorova T.V."/>
            <person name="Glazunova O.A."/>
            <person name="Landesman E.O."/>
            <person name="Moiseenko K.V."/>
            <person name="Psurtseva N.V."/>
            <person name="Savinova O.S."/>
            <person name="Shakhova N.V."/>
            <person name="Tyazhelova T.V."/>
            <person name="Vasina D.V."/>
        </authorList>
    </citation>
    <scope>NUCLEOTIDE SEQUENCE [LARGE SCALE GENOMIC DNA]</scope>
    <source>
        <strain evidence="1 2">LE-BIN_3174</strain>
    </source>
</reference>
<name>A0A4R0S204_9APHY</name>
<sequence length="171" mass="18716">MSFLDEFAPSHPRLALVHPRRYHATYTPFLSSPADSAPVASQMRHTTSSQIPDLAQIDPTSTAINCSRLAGTKTLPGSMQIPDIAADPICPPKMKSSGRRFSVRARETNDSTDDVPIDDVYEEQTLIRSASLFRSFLPLPKALLSLVFMRPQPAYVRFATSGAVLSPTASR</sequence>
<protein>
    <submittedName>
        <fullName evidence="1">Uncharacterized protein</fullName>
    </submittedName>
</protein>
<accession>A0A4R0S204</accession>
<evidence type="ECO:0000313" key="2">
    <source>
        <dbReference type="Proteomes" id="UP000292702"/>
    </source>
</evidence>
<comment type="caution">
    <text evidence="1">The sequence shown here is derived from an EMBL/GenBank/DDBJ whole genome shotgun (WGS) entry which is preliminary data.</text>
</comment>
<keyword evidence="2" id="KW-1185">Reference proteome</keyword>
<proteinExistence type="predicted"/>
<gene>
    <name evidence="1" type="ORF">EIP91_003923</name>
</gene>
<organism evidence="1 2">
    <name type="scientific">Steccherinum ochraceum</name>
    <dbReference type="NCBI Taxonomy" id="92696"/>
    <lineage>
        <taxon>Eukaryota</taxon>
        <taxon>Fungi</taxon>
        <taxon>Dikarya</taxon>
        <taxon>Basidiomycota</taxon>
        <taxon>Agaricomycotina</taxon>
        <taxon>Agaricomycetes</taxon>
        <taxon>Polyporales</taxon>
        <taxon>Steccherinaceae</taxon>
        <taxon>Steccherinum</taxon>
    </lineage>
</organism>
<dbReference type="AlphaFoldDB" id="A0A4R0S204"/>